<keyword evidence="1" id="KW-0732">Signal</keyword>
<evidence type="ECO:0000313" key="3">
    <source>
        <dbReference type="Proteomes" id="UP000887013"/>
    </source>
</evidence>
<protein>
    <submittedName>
        <fullName evidence="2">Uncharacterized protein</fullName>
    </submittedName>
</protein>
<keyword evidence="3" id="KW-1185">Reference proteome</keyword>
<feature type="signal peptide" evidence="1">
    <location>
        <begin position="1"/>
        <end position="18"/>
    </location>
</feature>
<feature type="chain" id="PRO_5036492207" evidence="1">
    <location>
        <begin position="19"/>
        <end position="117"/>
    </location>
</feature>
<gene>
    <name evidence="2" type="ORF">NPIL_309881</name>
</gene>
<reference evidence="2" key="1">
    <citation type="submission" date="2020-08" db="EMBL/GenBank/DDBJ databases">
        <title>Multicomponent nature underlies the extraordinary mechanical properties of spider dragline silk.</title>
        <authorList>
            <person name="Kono N."/>
            <person name="Nakamura H."/>
            <person name="Mori M."/>
            <person name="Yoshida Y."/>
            <person name="Ohtoshi R."/>
            <person name="Malay A.D."/>
            <person name="Moran D.A.P."/>
            <person name="Tomita M."/>
            <person name="Numata K."/>
            <person name="Arakawa K."/>
        </authorList>
    </citation>
    <scope>NUCLEOTIDE SEQUENCE</scope>
</reference>
<dbReference type="AlphaFoldDB" id="A0A8X6QM37"/>
<evidence type="ECO:0000313" key="2">
    <source>
        <dbReference type="EMBL" id="GFU21790.1"/>
    </source>
</evidence>
<organism evidence="2 3">
    <name type="scientific">Nephila pilipes</name>
    <name type="common">Giant wood spider</name>
    <name type="synonym">Nephila maculata</name>
    <dbReference type="NCBI Taxonomy" id="299642"/>
    <lineage>
        <taxon>Eukaryota</taxon>
        <taxon>Metazoa</taxon>
        <taxon>Ecdysozoa</taxon>
        <taxon>Arthropoda</taxon>
        <taxon>Chelicerata</taxon>
        <taxon>Arachnida</taxon>
        <taxon>Araneae</taxon>
        <taxon>Araneomorphae</taxon>
        <taxon>Entelegynae</taxon>
        <taxon>Araneoidea</taxon>
        <taxon>Nephilidae</taxon>
        <taxon>Nephila</taxon>
    </lineage>
</organism>
<proteinExistence type="predicted"/>
<comment type="caution">
    <text evidence="2">The sequence shown here is derived from an EMBL/GenBank/DDBJ whole genome shotgun (WGS) entry which is preliminary data.</text>
</comment>
<evidence type="ECO:0000256" key="1">
    <source>
        <dbReference type="SAM" id="SignalP"/>
    </source>
</evidence>
<dbReference type="EMBL" id="BMAW01080885">
    <property type="protein sequence ID" value="GFU21790.1"/>
    <property type="molecule type" value="Genomic_DNA"/>
</dbReference>
<dbReference type="Proteomes" id="UP000887013">
    <property type="component" value="Unassembled WGS sequence"/>
</dbReference>
<sequence>MKYLAIVVLVALAHYAAADGTEETKPAANQPAYQAAYQPYPYRSYSGYDTYRSRVTSLIPMIMLINITTIRLPDTLSIHTILQLITSVIICNHNRFLTEVRFPVFFEINEIVIGRIV</sequence>
<name>A0A8X6QM37_NEPPI</name>
<accession>A0A8X6QM37</accession>